<proteinExistence type="predicted"/>
<gene>
    <name evidence="3" type="primary">LOC139083067</name>
</gene>
<reference evidence="3" key="2">
    <citation type="submission" date="2025-08" db="UniProtKB">
        <authorList>
            <consortium name="RefSeq"/>
        </authorList>
    </citation>
    <scope>IDENTIFICATION</scope>
    <source>
        <tissue evidence="3">Blood</tissue>
    </source>
</reference>
<reference evidence="2" key="1">
    <citation type="submission" date="2025-05" db="UniProtKB">
        <authorList>
            <consortium name="RefSeq"/>
        </authorList>
    </citation>
    <scope>NUCLEOTIDE SEQUENCE [LARGE SCALE GENOMIC DNA]</scope>
</reference>
<feature type="compositionally biased region" description="Basic and acidic residues" evidence="1">
    <location>
        <begin position="206"/>
        <end position="219"/>
    </location>
</feature>
<feature type="compositionally biased region" description="Basic residues" evidence="1">
    <location>
        <begin position="98"/>
        <end position="117"/>
    </location>
</feature>
<evidence type="ECO:0000313" key="3">
    <source>
        <dbReference type="RefSeq" id="XP_070473829.1"/>
    </source>
</evidence>
<feature type="compositionally biased region" description="Polar residues" evidence="1">
    <location>
        <begin position="195"/>
        <end position="205"/>
    </location>
</feature>
<dbReference type="Proteomes" id="UP001652662">
    <property type="component" value="Chromosome 1"/>
</dbReference>
<dbReference type="RefSeq" id="XP_070473829.1">
    <property type="nucleotide sequence ID" value="XM_070617728.1"/>
</dbReference>
<keyword evidence="2" id="KW-1185">Reference proteome</keyword>
<accession>A0ABM4P9F8</accession>
<dbReference type="GeneID" id="139083067"/>
<feature type="compositionally biased region" description="Low complexity" evidence="1">
    <location>
        <begin position="87"/>
        <end position="97"/>
    </location>
</feature>
<feature type="region of interest" description="Disordered" evidence="1">
    <location>
        <begin position="181"/>
        <end position="236"/>
    </location>
</feature>
<protein>
    <submittedName>
        <fullName evidence="3">Uncharacterized protein isoform X2</fullName>
    </submittedName>
</protein>
<sequence>MRAPVRHFQQLGLGRIAWVPALAESGSLTSSAVREARVVLGRSLAGSPRCAGPWAHGSAPLPGWLDAWPAGGYTPAGASLLGALLSGTNSPSAPVRSSVRRRARGRKGHAWSRKTERRSRSLVEESEGCPGMQEAPSPRSWAMKPHLTSHMSLGSNRPRERLRLSCEVRWDSVFSASLKMETERKSGPCQGHRTGIQSHTTPGHSRSSEEKSQAGREEAVATVPGHSNQGSGRRRTCARGTVQAPRPVLPIGDSAGALGNVPQPIPRRPLPLLVWPPFLPLSHHVPVLGLRCSSQVSSKQKLFAIHISTPEDQGQHAGRLPKPGAPVF</sequence>
<evidence type="ECO:0000256" key="1">
    <source>
        <dbReference type="SAM" id="MobiDB-lite"/>
    </source>
</evidence>
<feature type="region of interest" description="Disordered" evidence="1">
    <location>
        <begin position="309"/>
        <end position="328"/>
    </location>
</feature>
<name>A0ABM4P9F8_EQUPR</name>
<organism evidence="2 3">
    <name type="scientific">Equus przewalskii</name>
    <name type="common">Przewalski's horse</name>
    <name type="synonym">Equus caballus przewalskii</name>
    <dbReference type="NCBI Taxonomy" id="9798"/>
    <lineage>
        <taxon>Eukaryota</taxon>
        <taxon>Metazoa</taxon>
        <taxon>Chordata</taxon>
        <taxon>Craniata</taxon>
        <taxon>Vertebrata</taxon>
        <taxon>Euteleostomi</taxon>
        <taxon>Mammalia</taxon>
        <taxon>Eutheria</taxon>
        <taxon>Laurasiatheria</taxon>
        <taxon>Perissodactyla</taxon>
        <taxon>Equidae</taxon>
        <taxon>Equus</taxon>
    </lineage>
</organism>
<feature type="region of interest" description="Disordered" evidence="1">
    <location>
        <begin position="87"/>
        <end position="144"/>
    </location>
</feature>
<evidence type="ECO:0000313" key="2">
    <source>
        <dbReference type="Proteomes" id="UP001652662"/>
    </source>
</evidence>